<dbReference type="Proteomes" id="UP000305451">
    <property type="component" value="Unassembled WGS sequence"/>
</dbReference>
<keyword evidence="2" id="KW-0805">Transcription regulation</keyword>
<reference evidence="7 8" key="1">
    <citation type="journal article" date="2013" name="Int. J. Syst. Evol. Microbiol.">
        <title>Marinicauda pacifica gen. nov., sp. nov., a prosthecate alphaproteobacterium of the family Hyphomonadaceae isolated from deep seawater.</title>
        <authorList>
            <person name="Zhang X.Y."/>
            <person name="Li G.W."/>
            <person name="Wang C.S."/>
            <person name="Zhang Y.J."/>
            <person name="Xu X.W."/>
            <person name="Li H."/>
            <person name="Liu A."/>
            <person name="Liu C."/>
            <person name="Xie B.B."/>
            <person name="Qin Q.L."/>
            <person name="Xu Z."/>
            <person name="Chen X.L."/>
            <person name="Zhou B.C."/>
            <person name="Zhang Y.Z."/>
        </authorList>
    </citation>
    <scope>NUCLEOTIDE SEQUENCE [LARGE SCALE GENOMIC DNA]</scope>
    <source>
        <strain evidence="7 8">P-1 km-3</strain>
    </source>
</reference>
<dbReference type="InterPro" id="IPR039425">
    <property type="entry name" value="RNA_pol_sigma-70-like"/>
</dbReference>
<dbReference type="GO" id="GO:0006352">
    <property type="term" value="P:DNA-templated transcription initiation"/>
    <property type="evidence" value="ECO:0007669"/>
    <property type="project" value="InterPro"/>
</dbReference>
<sequence>MARGGDDSALIASARAGSDLAFGRLVDRHGQAARNFARRLAANPADGDDIAQEAFLHAWTRLGDLREPERFRSWLLAIVWRKAREGRRAEARRGRREEAFASVQPCDTGMAGEAAMAAARALARLTVEQRGAIALCLAGGWTHQEAAEILDLPLGSVKSHIARGRARLSELLQGQDR</sequence>
<dbReference type="InterPro" id="IPR013249">
    <property type="entry name" value="RNA_pol_sigma70_r4_t2"/>
</dbReference>
<comment type="caution">
    <text evidence="7">The sequence shown here is derived from an EMBL/GenBank/DDBJ whole genome shotgun (WGS) entry which is preliminary data.</text>
</comment>
<organism evidence="7 8">
    <name type="scientific">Marinicauda pacifica</name>
    <dbReference type="NCBI Taxonomy" id="1133559"/>
    <lineage>
        <taxon>Bacteria</taxon>
        <taxon>Pseudomonadati</taxon>
        <taxon>Pseudomonadota</taxon>
        <taxon>Alphaproteobacteria</taxon>
        <taxon>Maricaulales</taxon>
        <taxon>Maricaulaceae</taxon>
        <taxon>Marinicauda</taxon>
    </lineage>
</organism>
<feature type="domain" description="RNA polymerase sigma factor 70 region 4 type 2" evidence="6">
    <location>
        <begin position="117"/>
        <end position="168"/>
    </location>
</feature>
<evidence type="ECO:0000256" key="4">
    <source>
        <dbReference type="ARBA" id="ARBA00023163"/>
    </source>
</evidence>
<dbReference type="OrthoDB" id="9784272at2"/>
<dbReference type="InterPro" id="IPR014284">
    <property type="entry name" value="RNA_pol_sigma-70_dom"/>
</dbReference>
<keyword evidence="3" id="KW-0731">Sigma factor</keyword>
<dbReference type="RefSeq" id="WP_135943926.1">
    <property type="nucleotide sequence ID" value="NZ_BMEI01000001.1"/>
</dbReference>
<dbReference type="PANTHER" id="PTHR43133:SF25">
    <property type="entry name" value="RNA POLYMERASE SIGMA FACTOR RFAY-RELATED"/>
    <property type="match status" value="1"/>
</dbReference>
<dbReference type="GO" id="GO:0016987">
    <property type="term" value="F:sigma factor activity"/>
    <property type="evidence" value="ECO:0007669"/>
    <property type="project" value="UniProtKB-KW"/>
</dbReference>
<evidence type="ECO:0000259" key="5">
    <source>
        <dbReference type="Pfam" id="PF04542"/>
    </source>
</evidence>
<evidence type="ECO:0000256" key="1">
    <source>
        <dbReference type="ARBA" id="ARBA00010641"/>
    </source>
</evidence>
<proteinExistence type="inferred from homology"/>
<dbReference type="Pfam" id="PF04542">
    <property type="entry name" value="Sigma70_r2"/>
    <property type="match status" value="1"/>
</dbReference>
<dbReference type="InterPro" id="IPR013325">
    <property type="entry name" value="RNA_pol_sigma_r2"/>
</dbReference>
<comment type="similarity">
    <text evidence="1">Belongs to the sigma-70 factor family. ECF subfamily.</text>
</comment>
<dbReference type="InterPro" id="IPR007627">
    <property type="entry name" value="RNA_pol_sigma70_r2"/>
</dbReference>
<protein>
    <submittedName>
        <fullName evidence="7">RNA polymerase sigma factor</fullName>
    </submittedName>
</protein>
<evidence type="ECO:0000259" key="6">
    <source>
        <dbReference type="Pfam" id="PF08281"/>
    </source>
</evidence>
<dbReference type="PANTHER" id="PTHR43133">
    <property type="entry name" value="RNA POLYMERASE ECF-TYPE SIGMA FACTO"/>
    <property type="match status" value="1"/>
</dbReference>
<name>A0A4V6RFA6_9PROT</name>
<evidence type="ECO:0000313" key="8">
    <source>
        <dbReference type="Proteomes" id="UP000305451"/>
    </source>
</evidence>
<dbReference type="AlphaFoldDB" id="A0A4V6RFA6"/>
<dbReference type="Gene3D" id="1.10.10.10">
    <property type="entry name" value="Winged helix-like DNA-binding domain superfamily/Winged helix DNA-binding domain"/>
    <property type="match status" value="1"/>
</dbReference>
<accession>A0A4V6RFA6</accession>
<dbReference type="SUPFAM" id="SSF88946">
    <property type="entry name" value="Sigma2 domain of RNA polymerase sigma factors"/>
    <property type="match status" value="1"/>
</dbReference>
<dbReference type="NCBIfam" id="TIGR02937">
    <property type="entry name" value="sigma70-ECF"/>
    <property type="match status" value="1"/>
</dbReference>
<keyword evidence="8" id="KW-1185">Reference proteome</keyword>
<gene>
    <name evidence="7" type="ORF">E5162_05515</name>
</gene>
<dbReference type="InterPro" id="IPR036388">
    <property type="entry name" value="WH-like_DNA-bd_sf"/>
</dbReference>
<dbReference type="Pfam" id="PF08281">
    <property type="entry name" value="Sigma70_r4_2"/>
    <property type="match status" value="1"/>
</dbReference>
<evidence type="ECO:0000256" key="3">
    <source>
        <dbReference type="ARBA" id="ARBA00023082"/>
    </source>
</evidence>
<evidence type="ECO:0000256" key="2">
    <source>
        <dbReference type="ARBA" id="ARBA00023015"/>
    </source>
</evidence>
<dbReference type="SUPFAM" id="SSF88659">
    <property type="entry name" value="Sigma3 and sigma4 domains of RNA polymerase sigma factors"/>
    <property type="match status" value="1"/>
</dbReference>
<feature type="domain" description="RNA polymerase sigma-70 region 2" evidence="5">
    <location>
        <begin position="25"/>
        <end position="92"/>
    </location>
</feature>
<dbReference type="GO" id="GO:0003677">
    <property type="term" value="F:DNA binding"/>
    <property type="evidence" value="ECO:0007669"/>
    <property type="project" value="InterPro"/>
</dbReference>
<dbReference type="EMBL" id="SRXV01000001">
    <property type="protein sequence ID" value="TGY94729.1"/>
    <property type="molecule type" value="Genomic_DNA"/>
</dbReference>
<keyword evidence="4" id="KW-0804">Transcription</keyword>
<evidence type="ECO:0000313" key="7">
    <source>
        <dbReference type="EMBL" id="TGY94729.1"/>
    </source>
</evidence>
<dbReference type="InterPro" id="IPR013324">
    <property type="entry name" value="RNA_pol_sigma_r3/r4-like"/>
</dbReference>
<dbReference type="Gene3D" id="1.10.1740.10">
    <property type="match status" value="1"/>
</dbReference>